<dbReference type="EMBL" id="CP081869">
    <property type="protein sequence ID" value="QZO02538.1"/>
    <property type="molecule type" value="Genomic_DNA"/>
</dbReference>
<evidence type="ECO:0000259" key="5">
    <source>
        <dbReference type="Pfam" id="PF03330"/>
    </source>
</evidence>
<evidence type="ECO:0000313" key="7">
    <source>
        <dbReference type="Proteomes" id="UP000825701"/>
    </source>
</evidence>
<evidence type="ECO:0000256" key="3">
    <source>
        <dbReference type="HAMAP-Rule" id="MF_02071"/>
    </source>
</evidence>
<comment type="similarity">
    <text evidence="3 4">Belongs to the RlpA family.</text>
</comment>
<dbReference type="InterPro" id="IPR009009">
    <property type="entry name" value="RlpA-like_DPBB"/>
</dbReference>
<dbReference type="InterPro" id="IPR012997">
    <property type="entry name" value="RplA"/>
</dbReference>
<dbReference type="GO" id="GO:0071555">
    <property type="term" value="P:cell wall organization"/>
    <property type="evidence" value="ECO:0007669"/>
    <property type="project" value="UniProtKB-KW"/>
</dbReference>
<evidence type="ECO:0000256" key="1">
    <source>
        <dbReference type="ARBA" id="ARBA00023239"/>
    </source>
</evidence>
<dbReference type="CDD" id="cd22268">
    <property type="entry name" value="DPBB_RlpA-like"/>
    <property type="match status" value="1"/>
</dbReference>
<dbReference type="Pfam" id="PF03330">
    <property type="entry name" value="DPBB_1"/>
    <property type="match status" value="1"/>
</dbReference>
<evidence type="ECO:0000313" key="6">
    <source>
        <dbReference type="EMBL" id="QZO02538.1"/>
    </source>
</evidence>
<protein>
    <recommendedName>
        <fullName evidence="3">Endolytic peptidoglycan transglycosylase RlpA</fullName>
        <ecNumber evidence="3">4.2.2.-</ecNumber>
    </recommendedName>
</protein>
<keyword evidence="2 3" id="KW-0961">Cell wall biogenesis/degradation</keyword>
<dbReference type="HAMAP" id="MF_02071">
    <property type="entry name" value="RlpA"/>
    <property type="match status" value="1"/>
</dbReference>
<dbReference type="InterPro" id="IPR034718">
    <property type="entry name" value="RlpA"/>
</dbReference>
<sequence>MQTAAAAPAAAGPAGASQPVVAAAPAPVPAPAAVRTASTAKIGRSGGGLASWYGSRFHGRPTANGERFDMGGFTAAHRKFPLPSYVRVTNVSNGRSIVVRVNDRGPFHGNRVIDVSRRTADVLGFRHGGVGNVKLDLIGPAPESGSDDRRLLASYQEFGHPTAAPGQQLAMAPVSDQDLANESLGYGGRAYAVASAAVTKSAAFVTTSASAVVAKASDAASSATAAVGKALPTFSQAKKTQTPTQVAAAAPQPAGAPAAYAAPNPALASMPAAITGAPAQKPRVVAPAEPVLASAAPVSVAPAPVQTASVDVTSRIAAGFDSFDAFAPRLRSGADR</sequence>
<accession>A0A9E6UJY7</accession>
<keyword evidence="7" id="KW-1185">Reference proteome</keyword>
<dbReference type="EC" id="4.2.2.-" evidence="3"/>
<feature type="domain" description="RlpA-like protein double-psi beta-barrel" evidence="5">
    <location>
        <begin position="48"/>
        <end position="134"/>
    </location>
</feature>
<dbReference type="Proteomes" id="UP000825701">
    <property type="component" value="Chromosome"/>
</dbReference>
<dbReference type="KEGG" id="cmet:K6K41_26700"/>
<keyword evidence="1 3" id="KW-0456">Lyase</keyword>
<organism evidence="6 7">
    <name type="scientific">Chenggangzhangella methanolivorans</name>
    <dbReference type="NCBI Taxonomy" id="1437009"/>
    <lineage>
        <taxon>Bacteria</taxon>
        <taxon>Pseudomonadati</taxon>
        <taxon>Pseudomonadota</taxon>
        <taxon>Alphaproteobacteria</taxon>
        <taxon>Hyphomicrobiales</taxon>
        <taxon>Methylopilaceae</taxon>
        <taxon>Chenggangzhangella</taxon>
    </lineage>
</organism>
<dbReference type="Gene3D" id="2.40.40.10">
    <property type="entry name" value="RlpA-like domain"/>
    <property type="match status" value="1"/>
</dbReference>
<comment type="function">
    <text evidence="3">Lytic transglycosylase with a strong preference for naked glycan strands that lack stem peptides.</text>
</comment>
<dbReference type="SUPFAM" id="SSF50685">
    <property type="entry name" value="Barwin-like endoglucanases"/>
    <property type="match status" value="1"/>
</dbReference>
<proteinExistence type="inferred from homology"/>
<name>A0A9E6UJY7_9HYPH</name>
<dbReference type="PANTHER" id="PTHR34183">
    <property type="entry name" value="ENDOLYTIC PEPTIDOGLYCAN TRANSGLYCOSYLASE RLPA"/>
    <property type="match status" value="1"/>
</dbReference>
<dbReference type="GO" id="GO:0000270">
    <property type="term" value="P:peptidoglycan metabolic process"/>
    <property type="evidence" value="ECO:0007669"/>
    <property type="project" value="UniProtKB-UniRule"/>
</dbReference>
<evidence type="ECO:0000256" key="2">
    <source>
        <dbReference type="ARBA" id="ARBA00023316"/>
    </source>
</evidence>
<dbReference type="AlphaFoldDB" id="A0A9E6UJY7"/>
<reference evidence="6" key="1">
    <citation type="submission" date="2021-08" db="EMBL/GenBank/DDBJ databases">
        <authorList>
            <person name="Zhang H."/>
            <person name="Xu M."/>
            <person name="Yu Z."/>
            <person name="Yang L."/>
            <person name="Cai Y."/>
        </authorList>
    </citation>
    <scope>NUCLEOTIDE SEQUENCE</scope>
    <source>
        <strain evidence="6">CHL1</strain>
    </source>
</reference>
<dbReference type="PANTHER" id="PTHR34183:SF1">
    <property type="entry name" value="ENDOLYTIC PEPTIDOGLYCAN TRANSGLYCOSYLASE RLPA"/>
    <property type="match status" value="1"/>
</dbReference>
<evidence type="ECO:0000256" key="4">
    <source>
        <dbReference type="RuleBase" id="RU003495"/>
    </source>
</evidence>
<dbReference type="NCBIfam" id="TIGR00413">
    <property type="entry name" value="rlpA"/>
    <property type="match status" value="1"/>
</dbReference>
<dbReference type="InterPro" id="IPR036908">
    <property type="entry name" value="RlpA-like_sf"/>
</dbReference>
<dbReference type="GO" id="GO:0008932">
    <property type="term" value="F:lytic endotransglycosylase activity"/>
    <property type="evidence" value="ECO:0007669"/>
    <property type="project" value="UniProtKB-UniRule"/>
</dbReference>
<gene>
    <name evidence="3" type="primary">rlpA</name>
    <name evidence="6" type="ORF">K6K41_26700</name>
</gene>